<keyword evidence="12 15" id="KW-1133">Transmembrane helix</keyword>
<evidence type="ECO:0000256" key="13">
    <source>
        <dbReference type="ARBA" id="ARBA00023012"/>
    </source>
</evidence>
<evidence type="ECO:0000259" key="17">
    <source>
        <dbReference type="PROSITE" id="PS50885"/>
    </source>
</evidence>
<dbReference type="PROSITE" id="PS50109">
    <property type="entry name" value="HIS_KIN"/>
    <property type="match status" value="1"/>
</dbReference>
<name>A0A1H7FSY5_9GAMM</name>
<accession>A0A1H7FSY5</accession>
<evidence type="ECO:0000256" key="7">
    <source>
        <dbReference type="ARBA" id="ARBA00022679"/>
    </source>
</evidence>
<dbReference type="PROSITE" id="PS50885">
    <property type="entry name" value="HAMP"/>
    <property type="match status" value="1"/>
</dbReference>
<evidence type="ECO:0000256" key="5">
    <source>
        <dbReference type="ARBA" id="ARBA00022519"/>
    </source>
</evidence>
<dbReference type="Pfam" id="PF02518">
    <property type="entry name" value="HATPase_c"/>
    <property type="match status" value="1"/>
</dbReference>
<dbReference type="InterPro" id="IPR003594">
    <property type="entry name" value="HATPase_dom"/>
</dbReference>
<dbReference type="Proteomes" id="UP000185766">
    <property type="component" value="Unassembled WGS sequence"/>
</dbReference>
<dbReference type="PANTHER" id="PTHR44936">
    <property type="entry name" value="SENSOR PROTEIN CREC"/>
    <property type="match status" value="1"/>
</dbReference>
<keyword evidence="4" id="KW-1003">Cell membrane</keyword>
<gene>
    <name evidence="18" type="ORF">SAMN05216214_101314</name>
</gene>
<dbReference type="InterPro" id="IPR004358">
    <property type="entry name" value="Sig_transdc_His_kin-like_C"/>
</dbReference>
<dbReference type="Gene3D" id="1.10.287.130">
    <property type="match status" value="1"/>
</dbReference>
<sequence>MTANWLPRSIFARTLLLMLVVVLLSKVLTFLYLWANEDALVDRHYSVNTARVIKSYWATDAEDREGLLKALDMRTVDDAGVPDGEYHWPYNDIFQRQLEEALGGPAEVILRVANESRMLVRAPQLGPQWLEFPLSPHPLRGKRVWNILGWLAVIGLASTLSAWFLVNQLLRPFEKLKQAAGAVGHGGKMQLNLGREPSEMTEVYEAFNRMSDSIDQAALERELMLAGVSHDLRTPLTRMRLALELGAVDDPEMQDDMIRDIEDMNEILDQFIAFIRDGRDESEESVDLNLLVSEVVAGFNQREQCVSLKQEEIPLLPLRRVACKRMLSNLVGNALKYGGKAVEVRTFTEQDSVLRFSAVVSVVDRGPGVTEDDIERLFQPFARGDQSRGSSQGSGLGLSIVRRIAQLHGGSVELKNRQGGGLEARLRLPLPLED</sequence>
<keyword evidence="9" id="KW-0547">Nucleotide-binding</keyword>
<keyword evidence="5" id="KW-0997">Cell inner membrane</keyword>
<evidence type="ECO:0000259" key="16">
    <source>
        <dbReference type="PROSITE" id="PS50109"/>
    </source>
</evidence>
<dbReference type="GO" id="GO:0000155">
    <property type="term" value="F:phosphorelay sensor kinase activity"/>
    <property type="evidence" value="ECO:0007669"/>
    <property type="project" value="InterPro"/>
</dbReference>
<dbReference type="PANTHER" id="PTHR44936:SF5">
    <property type="entry name" value="SENSOR HISTIDINE KINASE ENVZ"/>
    <property type="match status" value="1"/>
</dbReference>
<dbReference type="Pfam" id="PF00512">
    <property type="entry name" value="HisKA"/>
    <property type="match status" value="1"/>
</dbReference>
<evidence type="ECO:0000256" key="3">
    <source>
        <dbReference type="ARBA" id="ARBA00012438"/>
    </source>
</evidence>
<evidence type="ECO:0000256" key="1">
    <source>
        <dbReference type="ARBA" id="ARBA00000085"/>
    </source>
</evidence>
<proteinExistence type="predicted"/>
<keyword evidence="13" id="KW-0902">Two-component regulatory system</keyword>
<evidence type="ECO:0000256" key="4">
    <source>
        <dbReference type="ARBA" id="ARBA00022475"/>
    </source>
</evidence>
<dbReference type="AlphaFoldDB" id="A0A1H7FSY5"/>
<dbReference type="InterPro" id="IPR003660">
    <property type="entry name" value="HAMP_dom"/>
</dbReference>
<evidence type="ECO:0000256" key="14">
    <source>
        <dbReference type="ARBA" id="ARBA00023136"/>
    </source>
</evidence>
<dbReference type="STRING" id="1429083.GCA_001885685_02251"/>
<evidence type="ECO:0000256" key="9">
    <source>
        <dbReference type="ARBA" id="ARBA00022741"/>
    </source>
</evidence>
<feature type="transmembrane region" description="Helical" evidence="15">
    <location>
        <begin position="12"/>
        <end position="35"/>
    </location>
</feature>
<feature type="domain" description="Histidine kinase" evidence="16">
    <location>
        <begin position="227"/>
        <end position="432"/>
    </location>
</feature>
<dbReference type="SUPFAM" id="SSF47384">
    <property type="entry name" value="Homodimeric domain of signal transducing histidine kinase"/>
    <property type="match status" value="1"/>
</dbReference>
<dbReference type="SMART" id="SM00387">
    <property type="entry name" value="HATPase_c"/>
    <property type="match status" value="1"/>
</dbReference>
<keyword evidence="19" id="KW-1185">Reference proteome</keyword>
<dbReference type="GO" id="GO:0005524">
    <property type="term" value="F:ATP binding"/>
    <property type="evidence" value="ECO:0007669"/>
    <property type="project" value="UniProtKB-KW"/>
</dbReference>
<evidence type="ECO:0000313" key="18">
    <source>
        <dbReference type="EMBL" id="SEK28894.1"/>
    </source>
</evidence>
<evidence type="ECO:0000256" key="11">
    <source>
        <dbReference type="ARBA" id="ARBA00022840"/>
    </source>
</evidence>
<dbReference type="InterPro" id="IPR003661">
    <property type="entry name" value="HisK_dim/P_dom"/>
</dbReference>
<evidence type="ECO:0000256" key="15">
    <source>
        <dbReference type="SAM" id="Phobius"/>
    </source>
</evidence>
<organism evidence="18 19">
    <name type="scientific">Atopomonas hussainii</name>
    <dbReference type="NCBI Taxonomy" id="1429083"/>
    <lineage>
        <taxon>Bacteria</taxon>
        <taxon>Pseudomonadati</taxon>
        <taxon>Pseudomonadota</taxon>
        <taxon>Gammaproteobacteria</taxon>
        <taxon>Pseudomonadales</taxon>
        <taxon>Pseudomonadaceae</taxon>
        <taxon>Atopomonas</taxon>
    </lineage>
</organism>
<protein>
    <recommendedName>
        <fullName evidence="3">histidine kinase</fullName>
        <ecNumber evidence="3">2.7.13.3</ecNumber>
    </recommendedName>
</protein>
<keyword evidence="6" id="KW-0597">Phosphoprotein</keyword>
<comment type="subcellular location">
    <subcellularLocation>
        <location evidence="2">Cell inner membrane</location>
        <topology evidence="2">Multi-pass membrane protein</topology>
    </subcellularLocation>
</comment>
<dbReference type="InterPro" id="IPR050980">
    <property type="entry name" value="2C_sensor_his_kinase"/>
</dbReference>
<reference evidence="18 19" key="1">
    <citation type="submission" date="2016-10" db="EMBL/GenBank/DDBJ databases">
        <authorList>
            <person name="de Groot N.N."/>
        </authorList>
    </citation>
    <scope>NUCLEOTIDE SEQUENCE [LARGE SCALE GENOMIC DNA]</scope>
    <source>
        <strain evidence="18 19">JCM 19513</strain>
    </source>
</reference>
<dbReference type="EMBL" id="FOAS01000001">
    <property type="protein sequence ID" value="SEK28894.1"/>
    <property type="molecule type" value="Genomic_DNA"/>
</dbReference>
<evidence type="ECO:0000256" key="12">
    <source>
        <dbReference type="ARBA" id="ARBA00022989"/>
    </source>
</evidence>
<dbReference type="GO" id="GO:0005886">
    <property type="term" value="C:plasma membrane"/>
    <property type="evidence" value="ECO:0007669"/>
    <property type="project" value="UniProtKB-SubCell"/>
</dbReference>
<dbReference type="CDD" id="cd00082">
    <property type="entry name" value="HisKA"/>
    <property type="match status" value="1"/>
</dbReference>
<evidence type="ECO:0000256" key="6">
    <source>
        <dbReference type="ARBA" id="ARBA00022553"/>
    </source>
</evidence>
<feature type="transmembrane region" description="Helical" evidence="15">
    <location>
        <begin position="147"/>
        <end position="166"/>
    </location>
</feature>
<dbReference type="InterPro" id="IPR036890">
    <property type="entry name" value="HATPase_C_sf"/>
</dbReference>
<comment type="catalytic activity">
    <reaction evidence="1">
        <text>ATP + protein L-histidine = ADP + protein N-phospho-L-histidine.</text>
        <dbReference type="EC" id="2.7.13.3"/>
    </reaction>
</comment>
<keyword evidence="7" id="KW-0808">Transferase</keyword>
<dbReference type="InterPro" id="IPR036097">
    <property type="entry name" value="HisK_dim/P_sf"/>
</dbReference>
<evidence type="ECO:0000256" key="2">
    <source>
        <dbReference type="ARBA" id="ARBA00004429"/>
    </source>
</evidence>
<dbReference type="Pfam" id="PF00672">
    <property type="entry name" value="HAMP"/>
    <property type="match status" value="1"/>
</dbReference>
<dbReference type="SMART" id="SM00388">
    <property type="entry name" value="HisKA"/>
    <property type="match status" value="1"/>
</dbReference>
<dbReference type="PRINTS" id="PR00344">
    <property type="entry name" value="BCTRLSENSOR"/>
</dbReference>
<dbReference type="SUPFAM" id="SSF55874">
    <property type="entry name" value="ATPase domain of HSP90 chaperone/DNA topoisomerase II/histidine kinase"/>
    <property type="match status" value="1"/>
</dbReference>
<keyword evidence="8 15" id="KW-0812">Transmembrane</keyword>
<dbReference type="InterPro" id="IPR005467">
    <property type="entry name" value="His_kinase_dom"/>
</dbReference>
<dbReference type="Gene3D" id="3.30.565.10">
    <property type="entry name" value="Histidine kinase-like ATPase, C-terminal domain"/>
    <property type="match status" value="1"/>
</dbReference>
<evidence type="ECO:0000256" key="8">
    <source>
        <dbReference type="ARBA" id="ARBA00022692"/>
    </source>
</evidence>
<keyword evidence="11" id="KW-0067">ATP-binding</keyword>
<feature type="domain" description="HAMP" evidence="17">
    <location>
        <begin position="167"/>
        <end position="219"/>
    </location>
</feature>
<evidence type="ECO:0000256" key="10">
    <source>
        <dbReference type="ARBA" id="ARBA00022777"/>
    </source>
</evidence>
<dbReference type="EC" id="2.7.13.3" evidence="3"/>
<keyword evidence="14 15" id="KW-0472">Membrane</keyword>
<evidence type="ECO:0000313" key="19">
    <source>
        <dbReference type="Proteomes" id="UP000185766"/>
    </source>
</evidence>
<keyword evidence="10 18" id="KW-0418">Kinase</keyword>